<evidence type="ECO:0000313" key="6">
    <source>
        <dbReference type="EMBL" id="BDG01152.1"/>
    </source>
</evidence>
<keyword evidence="2 6" id="KW-0067">ATP-binding</keyword>
<feature type="domain" description="ABC transporter" evidence="5">
    <location>
        <begin position="324"/>
        <end position="555"/>
    </location>
</feature>
<evidence type="ECO:0000256" key="2">
    <source>
        <dbReference type="ARBA" id="ARBA00022840"/>
    </source>
</evidence>
<dbReference type="Gene3D" id="1.10.287.380">
    <property type="entry name" value="Valyl-tRNA synthetase, C-terminal domain"/>
    <property type="match status" value="1"/>
</dbReference>
<dbReference type="PROSITE" id="PS50893">
    <property type="entry name" value="ABC_TRANSPORTER_2"/>
    <property type="match status" value="2"/>
</dbReference>
<feature type="region of interest" description="Disordered" evidence="4">
    <location>
        <begin position="548"/>
        <end position="588"/>
    </location>
</feature>
<dbReference type="CDD" id="cd03221">
    <property type="entry name" value="ABCF_EF-3"/>
    <property type="match status" value="2"/>
</dbReference>
<name>A0ABM7WNV6_9BACT</name>
<feature type="coiled-coil region" evidence="3">
    <location>
        <begin position="594"/>
        <end position="648"/>
    </location>
</feature>
<dbReference type="PANTHER" id="PTHR42855:SF1">
    <property type="entry name" value="ABC TRANSPORTER DOMAIN-CONTAINING PROTEIN"/>
    <property type="match status" value="1"/>
</dbReference>
<dbReference type="InterPro" id="IPR017871">
    <property type="entry name" value="ABC_transporter-like_CS"/>
</dbReference>
<gene>
    <name evidence="6" type="ORF">AMOR_01480</name>
</gene>
<dbReference type="RefSeq" id="WP_248357549.1">
    <property type="nucleotide sequence ID" value="NZ_AP025591.1"/>
</dbReference>
<keyword evidence="3" id="KW-0175">Coiled coil</keyword>
<dbReference type="SUPFAM" id="SSF52540">
    <property type="entry name" value="P-loop containing nucleoside triphosphate hydrolases"/>
    <property type="match status" value="2"/>
</dbReference>
<evidence type="ECO:0000259" key="5">
    <source>
        <dbReference type="PROSITE" id="PS50893"/>
    </source>
</evidence>
<dbReference type="Proteomes" id="UP001162891">
    <property type="component" value="Chromosome"/>
</dbReference>
<keyword evidence="7" id="KW-1185">Reference proteome</keyword>
<dbReference type="GO" id="GO:0005524">
    <property type="term" value="F:ATP binding"/>
    <property type="evidence" value="ECO:0007669"/>
    <property type="project" value="UniProtKB-KW"/>
</dbReference>
<feature type="compositionally biased region" description="Low complexity" evidence="4">
    <location>
        <begin position="562"/>
        <end position="576"/>
    </location>
</feature>
<dbReference type="EMBL" id="AP025591">
    <property type="protein sequence ID" value="BDG01152.1"/>
    <property type="molecule type" value="Genomic_DNA"/>
</dbReference>
<dbReference type="Gene3D" id="3.40.50.300">
    <property type="entry name" value="P-loop containing nucleotide triphosphate hydrolases"/>
    <property type="match status" value="2"/>
</dbReference>
<evidence type="ECO:0000256" key="1">
    <source>
        <dbReference type="ARBA" id="ARBA00022741"/>
    </source>
</evidence>
<dbReference type="Pfam" id="PF12848">
    <property type="entry name" value="ABC_tran_Xtn"/>
    <property type="match status" value="1"/>
</dbReference>
<dbReference type="SMART" id="SM00382">
    <property type="entry name" value="AAA"/>
    <property type="match status" value="2"/>
</dbReference>
<dbReference type="Pfam" id="PF00005">
    <property type="entry name" value="ABC_tran"/>
    <property type="match status" value="2"/>
</dbReference>
<protein>
    <submittedName>
        <fullName evidence="6">ABC transporter ATP-binding protein</fullName>
    </submittedName>
</protein>
<dbReference type="PROSITE" id="PS00211">
    <property type="entry name" value="ABC_TRANSPORTER_1"/>
    <property type="match status" value="1"/>
</dbReference>
<proteinExistence type="predicted"/>
<accession>A0ABM7WNV6</accession>
<dbReference type="InterPro" id="IPR032524">
    <property type="entry name" value="ABC_tran_C"/>
</dbReference>
<evidence type="ECO:0000313" key="7">
    <source>
        <dbReference type="Proteomes" id="UP001162891"/>
    </source>
</evidence>
<reference evidence="7" key="1">
    <citation type="journal article" date="2022" name="Int. J. Syst. Evol. Microbiol.">
        <title>Anaeromyxobacter oryzae sp. nov., Anaeromyxobacter diazotrophicus sp. nov. and Anaeromyxobacter paludicola sp. nov., isolated from paddy soils.</title>
        <authorList>
            <person name="Itoh H."/>
            <person name="Xu Z."/>
            <person name="Mise K."/>
            <person name="Masuda Y."/>
            <person name="Ushijima N."/>
            <person name="Hayakawa C."/>
            <person name="Shiratori Y."/>
            <person name="Senoo K."/>
        </authorList>
    </citation>
    <scope>NUCLEOTIDE SEQUENCE [LARGE SCALE GENOMIC DNA]</scope>
    <source>
        <strain evidence="7">Red232</strain>
    </source>
</reference>
<dbReference type="InterPro" id="IPR051309">
    <property type="entry name" value="ABCF_ATPase"/>
</dbReference>
<evidence type="ECO:0000256" key="4">
    <source>
        <dbReference type="SAM" id="MobiDB-lite"/>
    </source>
</evidence>
<dbReference type="Pfam" id="PF16326">
    <property type="entry name" value="ABC_tran_CTD"/>
    <property type="match status" value="1"/>
</dbReference>
<dbReference type="InterPro" id="IPR027417">
    <property type="entry name" value="P-loop_NTPase"/>
</dbReference>
<dbReference type="PANTHER" id="PTHR42855">
    <property type="entry name" value="ABC TRANSPORTER ATP-BINDING SUBUNIT"/>
    <property type="match status" value="1"/>
</dbReference>
<evidence type="ECO:0000256" key="3">
    <source>
        <dbReference type="SAM" id="Coils"/>
    </source>
</evidence>
<sequence>MTLLHAADLRLSFGSRTIFDALTLTIEEGERVGLVGVNGSGKSSLMRILARASEPDRGEVQLRRGATVTYLPQEPAFPEGATVASELEVARAPLRAALDAHAALSARLESERDEAAHARLVADLAAVSERIEHLGGWDTSHEARRLLDRLGVKDWDRAVADLSGGTRKRVAIARALLTRPDLLLLDEPTNHLDADTVDWLEEELDAHRGALLLVTHDRYFLDDLVDRIVEITPGAGVTSFPGNYEAYLAQKLEAEELASVAQHKRERWIAQEVAWLRRGVEARRTKSKARIDRARRLMAERGFSAPKVAEIQVAAPPRLSQVVLEAHGLAKAFEGRTVLRGVDFTLQRGERVGIVGPNGVGKTTFLRVLLGELAPDAGEVVTGKRTKVAYYDQQRAKLDPEQTLYEAAGGSPPGKTGEDYIELSGRRVALRDYLDDLLFPPTVQRMQVKALSGGERNRLLLARLFLEGANVLVLDEPTNDLDLVTLNVLERLLLQFDGSVLLVTHDRYFLDKAATAILAFEGDGRAVRYPGNYETYRTLKEQAEAAARAEAQAAVRPERGARAAGAEPRGPSGSAAEPRARKPGKLSFKEQRELEGMEAAILDAEERKAALEAALGDPATYQKDGGAVAGMRAELEQVSGEVERLYARWQELEALRAGGP</sequence>
<organism evidence="6 7">
    <name type="scientific">Anaeromyxobacter oryzae</name>
    <dbReference type="NCBI Taxonomy" id="2918170"/>
    <lineage>
        <taxon>Bacteria</taxon>
        <taxon>Pseudomonadati</taxon>
        <taxon>Myxococcota</taxon>
        <taxon>Myxococcia</taxon>
        <taxon>Myxococcales</taxon>
        <taxon>Cystobacterineae</taxon>
        <taxon>Anaeromyxobacteraceae</taxon>
        <taxon>Anaeromyxobacter</taxon>
    </lineage>
</organism>
<dbReference type="InterPro" id="IPR003439">
    <property type="entry name" value="ABC_transporter-like_ATP-bd"/>
</dbReference>
<dbReference type="InterPro" id="IPR032781">
    <property type="entry name" value="ABC_tran_Xtn"/>
</dbReference>
<keyword evidence="1" id="KW-0547">Nucleotide-binding</keyword>
<dbReference type="InterPro" id="IPR003593">
    <property type="entry name" value="AAA+_ATPase"/>
</dbReference>
<dbReference type="InterPro" id="IPR037118">
    <property type="entry name" value="Val-tRNA_synth_C_sf"/>
</dbReference>
<feature type="domain" description="ABC transporter" evidence="5">
    <location>
        <begin position="4"/>
        <end position="258"/>
    </location>
</feature>